<evidence type="ECO:0000313" key="1">
    <source>
        <dbReference type="EMBL" id="MFC4555058.1"/>
    </source>
</evidence>
<accession>A0ABV9DAZ7</accession>
<organism evidence="1 2">
    <name type="scientific">Georgenia faecalis</name>
    <dbReference type="NCBI Taxonomy" id="2483799"/>
    <lineage>
        <taxon>Bacteria</taxon>
        <taxon>Bacillati</taxon>
        <taxon>Actinomycetota</taxon>
        <taxon>Actinomycetes</taxon>
        <taxon>Micrococcales</taxon>
        <taxon>Bogoriellaceae</taxon>
        <taxon>Georgenia</taxon>
    </lineage>
</organism>
<keyword evidence="1" id="KW-0238">DNA-binding</keyword>
<sequence>MFRARKAFAVYGATTKGPAGECRAYPHALVVLAEESERLALEADPRSFVPAYLGAYGWLGLDLADGGTAPDDVDWAEVAELLDDSYRQVAQPRLVARLDAEGGPAGS</sequence>
<protein>
    <submittedName>
        <fullName evidence="1">MmcQ/YjbR family DNA-binding protein</fullName>
    </submittedName>
</protein>
<proteinExistence type="predicted"/>
<keyword evidence="2" id="KW-1185">Reference proteome</keyword>
<dbReference type="Proteomes" id="UP001595955">
    <property type="component" value="Unassembled WGS sequence"/>
</dbReference>
<gene>
    <name evidence="1" type="ORF">ACFO3F_07340</name>
</gene>
<dbReference type="Gene3D" id="3.90.1150.30">
    <property type="match status" value="1"/>
</dbReference>
<dbReference type="InterPro" id="IPR038056">
    <property type="entry name" value="YjbR-like_sf"/>
</dbReference>
<dbReference type="InterPro" id="IPR058532">
    <property type="entry name" value="YjbR/MT2646/Rv2570-like"/>
</dbReference>
<dbReference type="GO" id="GO:0003677">
    <property type="term" value="F:DNA binding"/>
    <property type="evidence" value="ECO:0007669"/>
    <property type="project" value="UniProtKB-KW"/>
</dbReference>
<evidence type="ECO:0000313" key="2">
    <source>
        <dbReference type="Proteomes" id="UP001595955"/>
    </source>
</evidence>
<reference evidence="2" key="1">
    <citation type="journal article" date="2019" name="Int. J. Syst. Evol. Microbiol.">
        <title>The Global Catalogue of Microorganisms (GCM) 10K type strain sequencing project: providing services to taxonomists for standard genome sequencing and annotation.</title>
        <authorList>
            <consortium name="The Broad Institute Genomics Platform"/>
            <consortium name="The Broad Institute Genome Sequencing Center for Infectious Disease"/>
            <person name="Wu L."/>
            <person name="Ma J."/>
        </authorList>
    </citation>
    <scope>NUCLEOTIDE SEQUENCE [LARGE SCALE GENOMIC DNA]</scope>
    <source>
        <strain evidence="2">JCM 3369</strain>
    </source>
</reference>
<dbReference type="RefSeq" id="WP_244925232.1">
    <property type="nucleotide sequence ID" value="NZ_CP033325.1"/>
</dbReference>
<name>A0ABV9DAZ7_9MICO</name>
<dbReference type="SUPFAM" id="SSF142906">
    <property type="entry name" value="YjbR-like"/>
    <property type="match status" value="1"/>
</dbReference>
<dbReference type="Pfam" id="PF04237">
    <property type="entry name" value="YjbR"/>
    <property type="match status" value="1"/>
</dbReference>
<comment type="caution">
    <text evidence="1">The sequence shown here is derived from an EMBL/GenBank/DDBJ whole genome shotgun (WGS) entry which is preliminary data.</text>
</comment>
<dbReference type="EMBL" id="JBHSGF010000004">
    <property type="protein sequence ID" value="MFC4555058.1"/>
    <property type="molecule type" value="Genomic_DNA"/>
</dbReference>